<dbReference type="SUPFAM" id="SSF53720">
    <property type="entry name" value="ALDH-like"/>
    <property type="match status" value="1"/>
</dbReference>
<dbReference type="GO" id="GO:0009450">
    <property type="term" value="P:gamma-aminobutyric acid catabolic process"/>
    <property type="evidence" value="ECO:0007669"/>
    <property type="project" value="TreeGrafter"/>
</dbReference>
<dbReference type="InterPro" id="IPR050740">
    <property type="entry name" value="Aldehyde_DH_Superfamily"/>
</dbReference>
<dbReference type="CDD" id="cd07105">
    <property type="entry name" value="ALDH_SaliADH"/>
    <property type="match status" value="1"/>
</dbReference>
<keyword evidence="8" id="KW-1185">Reference proteome</keyword>
<dbReference type="PANTHER" id="PTHR43353:SF6">
    <property type="entry name" value="CYTOPLASMIC ALDEHYDE DEHYDROGENASE (EUROFUNG)"/>
    <property type="match status" value="1"/>
</dbReference>
<keyword evidence="2" id="KW-0521">NADP</keyword>
<dbReference type="PANTHER" id="PTHR43353">
    <property type="entry name" value="SUCCINATE-SEMIALDEHYDE DEHYDROGENASE, MITOCHONDRIAL"/>
    <property type="match status" value="1"/>
</dbReference>
<dbReference type="OrthoDB" id="310895at2759"/>
<evidence type="ECO:0000313" key="8">
    <source>
        <dbReference type="Proteomes" id="UP000184330"/>
    </source>
</evidence>
<proteinExistence type="inferred from homology"/>
<keyword evidence="3 5" id="KW-0560">Oxidoreductase</keyword>
<organism evidence="7 8">
    <name type="scientific">Phialocephala subalpina</name>
    <dbReference type="NCBI Taxonomy" id="576137"/>
    <lineage>
        <taxon>Eukaryota</taxon>
        <taxon>Fungi</taxon>
        <taxon>Dikarya</taxon>
        <taxon>Ascomycota</taxon>
        <taxon>Pezizomycotina</taxon>
        <taxon>Leotiomycetes</taxon>
        <taxon>Helotiales</taxon>
        <taxon>Mollisiaceae</taxon>
        <taxon>Phialocephala</taxon>
        <taxon>Phialocephala fortinii species complex</taxon>
    </lineage>
</organism>
<name>A0A1L7WRI7_9HELO</name>
<dbReference type="Proteomes" id="UP000184330">
    <property type="component" value="Unassembled WGS sequence"/>
</dbReference>
<evidence type="ECO:0000256" key="2">
    <source>
        <dbReference type="ARBA" id="ARBA00022857"/>
    </source>
</evidence>
<dbReference type="FunFam" id="3.40.309.10:FF:000010">
    <property type="entry name" value="Gamma-aminobutyraldehyde dehydrogenase"/>
    <property type="match status" value="1"/>
</dbReference>
<reference evidence="7 8" key="1">
    <citation type="submission" date="2016-03" db="EMBL/GenBank/DDBJ databases">
        <authorList>
            <person name="Ploux O."/>
        </authorList>
    </citation>
    <scope>NUCLEOTIDE SEQUENCE [LARGE SCALE GENOMIC DNA]</scope>
    <source>
        <strain evidence="7 8">UAMH 11012</strain>
    </source>
</reference>
<dbReference type="InterPro" id="IPR016161">
    <property type="entry name" value="Ald_DH/histidinol_DH"/>
</dbReference>
<evidence type="ECO:0000256" key="5">
    <source>
        <dbReference type="RuleBase" id="RU003345"/>
    </source>
</evidence>
<dbReference type="AlphaFoldDB" id="A0A1L7WRI7"/>
<feature type="active site" evidence="4">
    <location>
        <position position="257"/>
    </location>
</feature>
<dbReference type="FunFam" id="3.40.605.10:FF:000012">
    <property type="entry name" value="NAD-dependent succinate-semialdehyde dehydrogenase"/>
    <property type="match status" value="1"/>
</dbReference>
<accession>A0A1L7WRI7</accession>
<dbReference type="EMBL" id="FJOG01000006">
    <property type="protein sequence ID" value="CZR55392.1"/>
    <property type="molecule type" value="Genomic_DNA"/>
</dbReference>
<evidence type="ECO:0000259" key="6">
    <source>
        <dbReference type="Pfam" id="PF00171"/>
    </source>
</evidence>
<dbReference type="Gene3D" id="3.40.309.10">
    <property type="entry name" value="Aldehyde Dehydrogenase, Chain A, domain 2"/>
    <property type="match status" value="1"/>
</dbReference>
<comment type="similarity">
    <text evidence="1 5">Belongs to the aldehyde dehydrogenase family.</text>
</comment>
<gene>
    <name evidence="7" type="ORF">PAC_05279</name>
</gene>
<dbReference type="Gene3D" id="3.40.605.10">
    <property type="entry name" value="Aldehyde Dehydrogenase, Chain A, domain 1"/>
    <property type="match status" value="1"/>
</dbReference>
<evidence type="ECO:0000256" key="1">
    <source>
        <dbReference type="ARBA" id="ARBA00009986"/>
    </source>
</evidence>
<evidence type="ECO:0000256" key="4">
    <source>
        <dbReference type="PROSITE-ProRule" id="PRU10007"/>
    </source>
</evidence>
<dbReference type="PROSITE" id="PS00687">
    <property type="entry name" value="ALDEHYDE_DEHYDR_GLU"/>
    <property type="match status" value="1"/>
</dbReference>
<dbReference type="InterPro" id="IPR016162">
    <property type="entry name" value="Ald_DH_N"/>
</dbReference>
<dbReference type="GO" id="GO:0004777">
    <property type="term" value="F:succinate-semialdehyde dehydrogenase (NAD+) activity"/>
    <property type="evidence" value="ECO:0007669"/>
    <property type="project" value="TreeGrafter"/>
</dbReference>
<dbReference type="Pfam" id="PF00171">
    <property type="entry name" value="Aldedh"/>
    <property type="match status" value="1"/>
</dbReference>
<dbReference type="InterPro" id="IPR029510">
    <property type="entry name" value="Ald_DH_CS_GLU"/>
</dbReference>
<dbReference type="InterPro" id="IPR016163">
    <property type="entry name" value="Ald_DH_C"/>
</dbReference>
<dbReference type="STRING" id="576137.A0A1L7WRI7"/>
<protein>
    <submittedName>
        <fullName evidence="7">Related to aldehyde dehydrogenase</fullName>
    </submittedName>
</protein>
<evidence type="ECO:0000256" key="3">
    <source>
        <dbReference type="ARBA" id="ARBA00023002"/>
    </source>
</evidence>
<evidence type="ECO:0000313" key="7">
    <source>
        <dbReference type="EMBL" id="CZR55392.1"/>
    </source>
</evidence>
<feature type="domain" description="Aldehyde dehydrogenase" evidence="6">
    <location>
        <begin position="25"/>
        <end position="474"/>
    </location>
</feature>
<dbReference type="InterPro" id="IPR015590">
    <property type="entry name" value="Aldehyde_DH_dom"/>
</dbReference>
<sequence>MATTNGTKPTTHPLIINNKPHETKASFPVHAPATGDLLHHFGSASIEDTEHAIQSAHKAYPAWKRLPPNQKRDIFLKAADLMTSRLPELKKHMIAETGAAPSWADFNLMLAPEILRDVAGRLSSICGSIPQTSREGHSALIYKEPYGTILAIAPWNAPYILGVRAIIYPLAAGNTVILKAPEFSPMCSHGIVQALHDAGLPDGVLNLIAHQPKDAAAVTKYLIESPIIKKVNFTGSTAVGKIIAELAGRNLKPVLLELGGKAPAIVWEDADLELAANECVVGAFLHAGQICMSTERVIVHESVVEKFEEEFKKAVRGFAPEGGEAPVLINAAGVSKNQKLLKDAVGKGATVIHGDHENGEGAKMTPVIVKGVKKDMDLYYTESFGPTVSLMVVKTEQEALDLANDTEYGLSSAIFTKDLGRGLRMAREIESGAVHINGMTVHDETALPHGGMKASGYGRFGASGLDEWIRTKTVTFKD</sequence>